<feature type="domain" description="Resolvase/invertase-type recombinase catalytic" evidence="2">
    <location>
        <begin position="37"/>
        <end position="108"/>
    </location>
</feature>
<dbReference type="RefSeq" id="WP_381740200.1">
    <property type="nucleotide sequence ID" value="NZ_JBHSDP010000015.1"/>
</dbReference>
<name>A0ABV8TGY5_9ACTN</name>
<dbReference type="EMBL" id="JBHSDP010000015">
    <property type="protein sequence ID" value="MFC4329651.1"/>
    <property type="molecule type" value="Genomic_DNA"/>
</dbReference>
<evidence type="ECO:0000313" key="4">
    <source>
        <dbReference type="Proteomes" id="UP001595824"/>
    </source>
</evidence>
<keyword evidence="4" id="KW-1185">Reference proteome</keyword>
<evidence type="ECO:0000256" key="1">
    <source>
        <dbReference type="SAM" id="MobiDB-lite"/>
    </source>
</evidence>
<feature type="region of interest" description="Disordered" evidence="1">
    <location>
        <begin position="16"/>
        <end position="40"/>
    </location>
</feature>
<evidence type="ECO:0000259" key="2">
    <source>
        <dbReference type="Pfam" id="PF00239"/>
    </source>
</evidence>
<proteinExistence type="predicted"/>
<dbReference type="Proteomes" id="UP001595824">
    <property type="component" value="Unassembled WGS sequence"/>
</dbReference>
<dbReference type="Gene3D" id="3.40.50.1390">
    <property type="entry name" value="Resolvase, N-terminal catalytic domain"/>
    <property type="match status" value="1"/>
</dbReference>
<evidence type="ECO:0000313" key="3">
    <source>
        <dbReference type="EMBL" id="MFC4329651.1"/>
    </source>
</evidence>
<dbReference type="InterPro" id="IPR006119">
    <property type="entry name" value="Resolv_N"/>
</dbReference>
<dbReference type="Pfam" id="PF00239">
    <property type="entry name" value="Resolvase"/>
    <property type="match status" value="1"/>
</dbReference>
<accession>A0ABV8TGY5</accession>
<gene>
    <name evidence="3" type="ORF">ACFPC0_17975</name>
</gene>
<organism evidence="3 4">
    <name type="scientific">Streptomyces andamanensis</name>
    <dbReference type="NCBI Taxonomy" id="1565035"/>
    <lineage>
        <taxon>Bacteria</taxon>
        <taxon>Bacillati</taxon>
        <taxon>Actinomycetota</taxon>
        <taxon>Actinomycetes</taxon>
        <taxon>Kitasatosporales</taxon>
        <taxon>Streptomycetaceae</taxon>
        <taxon>Streptomyces</taxon>
    </lineage>
</organism>
<protein>
    <submittedName>
        <fullName evidence="3">Recombinase family protein</fullName>
    </submittedName>
</protein>
<dbReference type="InterPro" id="IPR036162">
    <property type="entry name" value="Resolvase-like_N_sf"/>
</dbReference>
<reference evidence="4" key="1">
    <citation type="journal article" date="2019" name="Int. J. Syst. Evol. Microbiol.">
        <title>The Global Catalogue of Microorganisms (GCM) 10K type strain sequencing project: providing services to taxonomists for standard genome sequencing and annotation.</title>
        <authorList>
            <consortium name="The Broad Institute Genomics Platform"/>
            <consortium name="The Broad Institute Genome Sequencing Center for Infectious Disease"/>
            <person name="Wu L."/>
            <person name="Ma J."/>
        </authorList>
    </citation>
    <scope>NUCLEOTIDE SEQUENCE [LARGE SCALE GENOMIC DNA]</scope>
    <source>
        <strain evidence="4">PCU 347</strain>
    </source>
</reference>
<dbReference type="SUPFAM" id="SSF53041">
    <property type="entry name" value="Resolvase-like"/>
    <property type="match status" value="1"/>
</dbReference>
<comment type="caution">
    <text evidence="3">The sequence shown here is derived from an EMBL/GenBank/DDBJ whole genome shotgun (WGS) entry which is preliminary data.</text>
</comment>
<sequence>MSGLCRSCRHSSVRRLRTTAALPTGRRPYGTPARAFSSHGLGHELKRQLDVLARAGCTRVFSEKISTRVKERPELEKALAPAREIKTAAPNQPVVLTVVEMKRLARNAA</sequence>